<feature type="region of interest" description="Disordered" evidence="1">
    <location>
        <begin position="310"/>
        <end position="334"/>
    </location>
</feature>
<proteinExistence type="predicted"/>
<dbReference type="PANTHER" id="PTHR23099:SF0">
    <property type="entry name" value="GERM CELL NUCLEAR ACIDIC PROTEIN"/>
    <property type="match status" value="1"/>
</dbReference>
<dbReference type="InterPro" id="IPR035240">
    <property type="entry name" value="SprT_Zn_ribbon"/>
</dbReference>
<feature type="domain" description="SprT-like" evidence="2">
    <location>
        <begin position="448"/>
        <end position="617"/>
    </location>
</feature>
<dbReference type="OrthoDB" id="20772at2759"/>
<feature type="compositionally biased region" description="Basic and acidic residues" evidence="1">
    <location>
        <begin position="170"/>
        <end position="190"/>
    </location>
</feature>
<accession>A0A2C5Y0N6</accession>
<dbReference type="Gene3D" id="1.10.30.10">
    <property type="entry name" value="High mobility group box domain"/>
    <property type="match status" value="1"/>
</dbReference>
<dbReference type="AlphaFoldDB" id="A0A2C5Y0N6"/>
<feature type="compositionally biased region" description="Polar residues" evidence="1">
    <location>
        <begin position="8"/>
        <end position="22"/>
    </location>
</feature>
<dbReference type="SUPFAM" id="SSF47095">
    <property type="entry name" value="HMG-box"/>
    <property type="match status" value="1"/>
</dbReference>
<dbReference type="Pfam" id="PF10263">
    <property type="entry name" value="SprT-like"/>
    <property type="match status" value="1"/>
</dbReference>
<dbReference type="GO" id="GO:0005634">
    <property type="term" value="C:nucleus"/>
    <property type="evidence" value="ECO:0007669"/>
    <property type="project" value="TreeGrafter"/>
</dbReference>
<dbReference type="CDD" id="cd00084">
    <property type="entry name" value="HMG-box_SF"/>
    <property type="match status" value="1"/>
</dbReference>
<feature type="compositionally biased region" description="Polar residues" evidence="1">
    <location>
        <begin position="30"/>
        <end position="39"/>
    </location>
</feature>
<sequence>MARLAQCPSRSDNEPLQPNTRAQNHELDNLASSAKSTTGDYKDNTKGFVLKSQSTTTLVRKMRRIKDSHAPPPTLAYGMHEDGFKAQSLLPSTSLSPAKVRETCCIAHNSINHQTGLESSLSMIKRTTCLDDIKSDRESDRVMTPEYYSSCESPFNPIIRQPYSRGHFITRDKNDIRRNNSQESIRRDSYLDNSTKSATEDQGGGDVNDGEETSSVYQTAAEDLTTNEIDSDCTRDEPAQGLVDTHVSVFETDSGSNRSDSIHSHLESNDPSVEVRPQLKKPVGSYLPQNIFSDPNLEHHQGQGVMPTFQQKATPPQTESLGETESSTLSTGPQIRPLRLGKVAHELLERPYKMDEWAVSTSSLDSSEDAEANKDQIEIPFTTPRIKKANTLGLTLPCDLPGNLTKSYEPSALEPRDKVAPVKSSPSKKKTKSIFDNRKDTVAKDFLSELDAKITKGEIARLTQLTGGVKVIWTKSLNTTAGRANWRRETTQSRPADGTAKLEQRHHASIELAEKVINDESKLLNVVAHEFCHLANFMISGVNNRPHGVEFQAWAAKCSRAFGESHGIHVTTRHTYDIDFKYVWRCTTCGYEYKRHSRSIKPGRHGCGNCKGTLEQIKPVPRVAKGGATGSATGNPNQYQTFMKKHMKIVRSENPGSPQKDLMKMVAERWALDKKKAMTESMAKTGDETIGGVVDQMEQMTLNQ</sequence>
<dbReference type="PANTHER" id="PTHR23099">
    <property type="entry name" value="TRANSCRIPTIONAL REGULATOR"/>
    <property type="match status" value="1"/>
</dbReference>
<dbReference type="Proteomes" id="UP000224854">
    <property type="component" value="Unassembled WGS sequence"/>
</dbReference>
<keyword evidence="4" id="KW-1185">Reference proteome</keyword>
<evidence type="ECO:0000313" key="3">
    <source>
        <dbReference type="EMBL" id="PHH71668.1"/>
    </source>
</evidence>
<evidence type="ECO:0000259" key="2">
    <source>
        <dbReference type="SMART" id="SM00731"/>
    </source>
</evidence>
<protein>
    <recommendedName>
        <fullName evidence="2">SprT-like domain-containing protein</fullName>
    </recommendedName>
</protein>
<reference evidence="3 4" key="1">
    <citation type="submission" date="2017-06" db="EMBL/GenBank/DDBJ databases">
        <title>Ant-infecting Ophiocordyceps genomes reveal a high diversity of potential behavioral manipulation genes and a possible major role for enterotoxins.</title>
        <authorList>
            <person name="De Bekker C."/>
            <person name="Evans H.C."/>
            <person name="Brachmann A."/>
            <person name="Hughes D.P."/>
        </authorList>
    </citation>
    <scope>NUCLEOTIDE SEQUENCE [LARGE SCALE GENOMIC DNA]</scope>
    <source>
        <strain evidence="3 4">1348a</strain>
    </source>
</reference>
<evidence type="ECO:0000313" key="4">
    <source>
        <dbReference type="Proteomes" id="UP000224854"/>
    </source>
</evidence>
<dbReference type="GO" id="GO:0006950">
    <property type="term" value="P:response to stress"/>
    <property type="evidence" value="ECO:0007669"/>
    <property type="project" value="UniProtKB-ARBA"/>
</dbReference>
<comment type="caution">
    <text evidence="3">The sequence shown here is derived from an EMBL/GenBank/DDBJ whole genome shotgun (WGS) entry which is preliminary data.</text>
</comment>
<feature type="compositionally biased region" description="Low complexity" evidence="1">
    <location>
        <begin position="318"/>
        <end position="332"/>
    </location>
</feature>
<dbReference type="SMART" id="SM00731">
    <property type="entry name" value="SprT"/>
    <property type="match status" value="1"/>
</dbReference>
<feature type="region of interest" description="Disordered" evidence="1">
    <location>
        <begin position="251"/>
        <end position="274"/>
    </location>
</feature>
<dbReference type="Pfam" id="PF17283">
    <property type="entry name" value="Zn_ribbon_SprT"/>
    <property type="match status" value="1"/>
</dbReference>
<gene>
    <name evidence="3" type="ORF">CDD82_6383</name>
</gene>
<evidence type="ECO:0000256" key="1">
    <source>
        <dbReference type="SAM" id="MobiDB-lite"/>
    </source>
</evidence>
<feature type="region of interest" description="Disordered" evidence="1">
    <location>
        <begin position="170"/>
        <end position="214"/>
    </location>
</feature>
<dbReference type="InterPro" id="IPR036910">
    <property type="entry name" value="HMG_box_dom_sf"/>
</dbReference>
<organism evidence="3 4">
    <name type="scientific">Ophiocordyceps australis</name>
    <dbReference type="NCBI Taxonomy" id="1399860"/>
    <lineage>
        <taxon>Eukaryota</taxon>
        <taxon>Fungi</taxon>
        <taxon>Dikarya</taxon>
        <taxon>Ascomycota</taxon>
        <taxon>Pezizomycotina</taxon>
        <taxon>Sordariomycetes</taxon>
        <taxon>Hypocreomycetidae</taxon>
        <taxon>Hypocreales</taxon>
        <taxon>Ophiocordycipitaceae</taxon>
        <taxon>Ophiocordyceps</taxon>
    </lineage>
</organism>
<dbReference type="InterPro" id="IPR006640">
    <property type="entry name" value="SprT-like_domain"/>
</dbReference>
<dbReference type="EMBL" id="NJEU01000654">
    <property type="protein sequence ID" value="PHH71668.1"/>
    <property type="molecule type" value="Genomic_DNA"/>
</dbReference>
<name>A0A2C5Y0N6_9HYPO</name>
<feature type="region of interest" description="Disordered" evidence="1">
    <location>
        <begin position="408"/>
        <end position="433"/>
    </location>
</feature>
<feature type="region of interest" description="Disordered" evidence="1">
    <location>
        <begin position="1"/>
        <end position="45"/>
    </location>
</feature>